<name>A0A5A5TJ51_9CHLR</name>
<evidence type="ECO:0000313" key="3">
    <source>
        <dbReference type="EMBL" id="GCF11023.1"/>
    </source>
</evidence>
<keyword evidence="1" id="KW-0812">Transmembrane</keyword>
<keyword evidence="1" id="KW-1133">Transmembrane helix</keyword>
<reference evidence="3 4" key="1">
    <citation type="submission" date="2019-01" db="EMBL/GenBank/DDBJ databases">
        <title>Draft genome sequence of Dictyobacter sp. Uno17.</title>
        <authorList>
            <person name="Wang C.M."/>
            <person name="Zheng Y."/>
            <person name="Sakai Y."/>
            <person name="Abe K."/>
            <person name="Yokota A."/>
            <person name="Yabe S."/>
        </authorList>
    </citation>
    <scope>NUCLEOTIDE SEQUENCE [LARGE SCALE GENOMIC DNA]</scope>
    <source>
        <strain evidence="3 4">Uno17</strain>
    </source>
</reference>
<dbReference type="AlphaFoldDB" id="A0A5A5TJ51"/>
<evidence type="ECO:0000259" key="2">
    <source>
        <dbReference type="Pfam" id="PF14257"/>
    </source>
</evidence>
<evidence type="ECO:0000313" key="4">
    <source>
        <dbReference type="Proteomes" id="UP000322530"/>
    </source>
</evidence>
<gene>
    <name evidence="3" type="ORF">KDI_45870</name>
</gene>
<dbReference type="Proteomes" id="UP000322530">
    <property type="component" value="Unassembled WGS sequence"/>
</dbReference>
<protein>
    <recommendedName>
        <fullName evidence="2">DUF4349 domain-containing protein</fullName>
    </recommendedName>
</protein>
<organism evidence="3 4">
    <name type="scientific">Dictyobacter arantiisoli</name>
    <dbReference type="NCBI Taxonomy" id="2014874"/>
    <lineage>
        <taxon>Bacteria</taxon>
        <taxon>Bacillati</taxon>
        <taxon>Chloroflexota</taxon>
        <taxon>Ktedonobacteria</taxon>
        <taxon>Ktedonobacterales</taxon>
        <taxon>Dictyobacteraceae</taxon>
        <taxon>Dictyobacter</taxon>
    </lineage>
</organism>
<comment type="caution">
    <text evidence="3">The sequence shown here is derived from an EMBL/GenBank/DDBJ whole genome shotgun (WGS) entry which is preliminary data.</text>
</comment>
<sequence>MHQAAYGGANNNAGNATTNGLSTGNAAGGSSSSVKKDVAAPQYIIKTLKVSMQVADTRKVASAIQHWISTTDPLSTSTGADYSQTGNNAYTVTLSFSVQASLYPNVYSYLRDYSTQSGVKGTLLGFTESVQDVSSDYVDTQSRITNYKGEQARLIQLMNKAQAMSDVVTIEQKLTEVEGSIETSEAHLKSLNSQVTFYTVSVNLQPILDGTPAPRPSVDSGWSIGSIFSSAFAASLGLGQAILTFLIWLLAFSIYIVPVAIIVLLIRKFRTRIVTLLSPAPLLQTPPKTE</sequence>
<dbReference type="InterPro" id="IPR025645">
    <property type="entry name" value="DUF4349"/>
</dbReference>
<feature type="domain" description="DUF4349" evidence="2">
    <location>
        <begin position="43"/>
        <end position="263"/>
    </location>
</feature>
<dbReference type="EMBL" id="BIXY01000091">
    <property type="protein sequence ID" value="GCF11023.1"/>
    <property type="molecule type" value="Genomic_DNA"/>
</dbReference>
<proteinExistence type="predicted"/>
<accession>A0A5A5TJ51</accession>
<evidence type="ECO:0000256" key="1">
    <source>
        <dbReference type="SAM" id="Phobius"/>
    </source>
</evidence>
<feature type="transmembrane region" description="Helical" evidence="1">
    <location>
        <begin position="245"/>
        <end position="266"/>
    </location>
</feature>
<dbReference type="Pfam" id="PF14257">
    <property type="entry name" value="DUF4349"/>
    <property type="match status" value="1"/>
</dbReference>
<keyword evidence="1" id="KW-0472">Membrane</keyword>
<keyword evidence="4" id="KW-1185">Reference proteome</keyword>